<comment type="caution">
    <text evidence="2">The sequence shown here is derived from an EMBL/GenBank/DDBJ whole genome shotgun (WGS) entry which is preliminary data.</text>
</comment>
<feature type="region of interest" description="Disordered" evidence="1">
    <location>
        <begin position="232"/>
        <end position="267"/>
    </location>
</feature>
<sequence length="1063" mass="104492">MRTSGSDSESEGDSRPAIQSALMGCSSVHDPGSASKPTGRSTGGQQAEGQRMAYGVLPFVFGMQGATGGPIFLPAGAGGLAVNLGRHMAAAAGVSAASGGGMPMPHCSGGAGSGAANSPTRSAAPGAMPAVSGSFSQQLCGYEQHPQQLRYAAPASSMGLPPRQPPSAAITKPAAPPPLHAAATSGPVISFARNGAPQHSSRGAGPTRSIGGGIVVQLPGTNSVGYNHYQQAQPTASTAKHSSPAPIGPPAKRQAVQHPAHSGPTGTVYLKPAYGHAAPVRVDARPTASAHTGMGLSAATASHYSVPAATGAASRRGEAACSQPCVADFGSTPVGHAPPAPASVTADVVAAAAALEVVDPDCDDPAQAFFSAWQGHDIDDLLTDLPPDVAAAAGGGGGDVKATPVRAARPGAVSAGGAVASPVATAPGGATDESAQLLTPTAATLASVLASEHCMARDGAGAGGGEVEGGGLSPGITDELFRALDLPTEAPAPARAPARPAPSTATTAAPAATVTQSAMQHGPQPSQPQATQVQQAQSRAPSASQQPAASAAPVGVEYSSAPPGYPPMYPPWPGAPYGYPPPHMQPPHPSTDAAQAQDPNAAGPQGTPQQPSAGSQPYPPHMYPGYPYPYPPYGYGAPPHGYTPPEAVDSPSFGDAAQTPQAQKDADGAAPAAEVREQETSLLQQRPQPSQPRSQAAVASGREGPGVSSYDDGDLLDLSAITAGLFSPPGSMVQATGSCRGGAWGAASCATGSRGANAAEETPSASTAAAAAAASAFAFTPIQAYAQRRSNPFAAPRGPPSTLRAQRPGCGDAVGGSTAPGSSARRAAATPRATGSPLDCALLASWLTSPANTGSLDMCVRLGLLGEEPQEEAGGTVATAAARDAVVSGALAGAATDDDAAPARRTDDDGGDAAGTMMFLNGEKAGSRLSVEEAGPQRTPDAESQPPAGGTEAARNRAAAAVVALKTATTTTAPPPSGDPDLLACIQITRVPSNGAGVGGAATAQLKACREGSAWDYAPVKAAGNGTGTVDAVLGFSTDGDSVPVGVGNDLERTVTLGAGLLA</sequence>
<feature type="compositionally biased region" description="Polar residues" evidence="1">
    <location>
        <begin position="232"/>
        <end position="241"/>
    </location>
</feature>
<accession>A0A150GQ22</accession>
<keyword evidence="3" id="KW-1185">Reference proteome</keyword>
<dbReference type="AlphaFoldDB" id="A0A150GQ22"/>
<organism evidence="2 3">
    <name type="scientific">Gonium pectorale</name>
    <name type="common">Green alga</name>
    <dbReference type="NCBI Taxonomy" id="33097"/>
    <lineage>
        <taxon>Eukaryota</taxon>
        <taxon>Viridiplantae</taxon>
        <taxon>Chlorophyta</taxon>
        <taxon>core chlorophytes</taxon>
        <taxon>Chlorophyceae</taxon>
        <taxon>CS clade</taxon>
        <taxon>Chlamydomonadales</taxon>
        <taxon>Volvocaceae</taxon>
        <taxon>Gonium</taxon>
    </lineage>
</organism>
<protein>
    <submittedName>
        <fullName evidence="2">Uncharacterized protein</fullName>
    </submittedName>
</protein>
<gene>
    <name evidence="2" type="ORF">GPECTOR_11g277</name>
</gene>
<dbReference type="OrthoDB" id="553216at2759"/>
<feature type="region of interest" description="Disordered" evidence="1">
    <location>
        <begin position="640"/>
        <end position="712"/>
    </location>
</feature>
<feature type="compositionally biased region" description="Low complexity" evidence="1">
    <location>
        <begin position="523"/>
        <end position="553"/>
    </location>
</feature>
<feature type="compositionally biased region" description="Low complexity" evidence="1">
    <location>
        <begin position="491"/>
        <end position="513"/>
    </location>
</feature>
<reference evidence="3" key="1">
    <citation type="journal article" date="2016" name="Nat. Commun.">
        <title>The Gonium pectorale genome demonstrates co-option of cell cycle regulation during the evolution of multicellularity.</title>
        <authorList>
            <person name="Hanschen E.R."/>
            <person name="Marriage T.N."/>
            <person name="Ferris P.J."/>
            <person name="Hamaji T."/>
            <person name="Toyoda A."/>
            <person name="Fujiyama A."/>
            <person name="Neme R."/>
            <person name="Noguchi H."/>
            <person name="Minakuchi Y."/>
            <person name="Suzuki M."/>
            <person name="Kawai-Toyooka H."/>
            <person name="Smith D.R."/>
            <person name="Sparks H."/>
            <person name="Anderson J."/>
            <person name="Bakaric R."/>
            <person name="Luria V."/>
            <person name="Karger A."/>
            <person name="Kirschner M.W."/>
            <person name="Durand P.M."/>
            <person name="Michod R.E."/>
            <person name="Nozaki H."/>
            <person name="Olson B.J."/>
        </authorList>
    </citation>
    <scope>NUCLEOTIDE SEQUENCE [LARGE SCALE GENOMIC DNA]</scope>
    <source>
        <strain evidence="3">NIES-2863</strain>
    </source>
</reference>
<feature type="compositionally biased region" description="Polar residues" evidence="1">
    <location>
        <begin position="35"/>
        <end position="47"/>
    </location>
</feature>
<dbReference type="Proteomes" id="UP000075714">
    <property type="component" value="Unassembled WGS sequence"/>
</dbReference>
<feature type="compositionally biased region" description="Low complexity" evidence="1">
    <location>
        <begin position="681"/>
        <end position="695"/>
    </location>
</feature>
<feature type="region of interest" description="Disordered" evidence="1">
    <location>
        <begin position="1"/>
        <end position="47"/>
    </location>
</feature>
<name>A0A150GQ22_GONPE</name>
<evidence type="ECO:0000313" key="3">
    <source>
        <dbReference type="Proteomes" id="UP000075714"/>
    </source>
</evidence>
<feature type="region of interest" description="Disordered" evidence="1">
    <location>
        <begin position="109"/>
        <end position="130"/>
    </location>
</feature>
<feature type="compositionally biased region" description="Low complexity" evidence="1">
    <location>
        <begin position="948"/>
        <end position="957"/>
    </location>
</feature>
<dbReference type="EMBL" id="LSYV01000012">
    <property type="protein sequence ID" value="KXZ51838.1"/>
    <property type="molecule type" value="Genomic_DNA"/>
</dbReference>
<feature type="region of interest" description="Disordered" evidence="1">
    <location>
        <begin position="155"/>
        <end position="213"/>
    </location>
</feature>
<evidence type="ECO:0000256" key="1">
    <source>
        <dbReference type="SAM" id="MobiDB-lite"/>
    </source>
</evidence>
<feature type="compositionally biased region" description="Pro residues" evidence="1">
    <location>
        <begin position="579"/>
        <end position="589"/>
    </location>
</feature>
<proteinExistence type="predicted"/>
<feature type="region of interest" description="Disordered" evidence="1">
    <location>
        <begin position="491"/>
        <end position="557"/>
    </location>
</feature>
<feature type="region of interest" description="Disordered" evidence="1">
    <location>
        <begin position="579"/>
        <end position="620"/>
    </location>
</feature>
<feature type="compositionally biased region" description="Low complexity" evidence="1">
    <location>
        <begin position="815"/>
        <end position="831"/>
    </location>
</feature>
<feature type="region of interest" description="Disordered" evidence="1">
    <location>
        <begin position="791"/>
        <end position="831"/>
    </location>
</feature>
<evidence type="ECO:0000313" key="2">
    <source>
        <dbReference type="EMBL" id="KXZ51838.1"/>
    </source>
</evidence>
<feature type="compositionally biased region" description="Low complexity" evidence="1">
    <location>
        <begin position="660"/>
        <end position="673"/>
    </location>
</feature>
<feature type="region of interest" description="Disordered" evidence="1">
    <location>
        <begin position="893"/>
        <end position="957"/>
    </location>
</feature>
<feature type="compositionally biased region" description="Polar residues" evidence="1">
    <location>
        <begin position="606"/>
        <end position="615"/>
    </location>
</feature>